<name>A0A5B0KPB2_9PROT</name>
<dbReference type="InterPro" id="IPR026741">
    <property type="entry name" value="SNO"/>
</dbReference>
<evidence type="ECO:0000256" key="1">
    <source>
        <dbReference type="ARBA" id="ARBA00006992"/>
    </source>
</evidence>
<comment type="similarity">
    <text evidence="1">Belongs to the SBNO family.</text>
</comment>
<reference evidence="4 5" key="1">
    <citation type="submission" date="2019-07" db="EMBL/GenBank/DDBJ databases">
        <title>Genome sequencing of the stress-tolerant strain Azospirillum brasilense Az19.</title>
        <authorList>
            <person name="Maroniche G.A."/>
            <person name="Garcia J.E."/>
            <person name="Pagnussat L."/>
            <person name="Amenta M."/>
            <person name="Creus C.M."/>
        </authorList>
    </citation>
    <scope>NUCLEOTIDE SEQUENCE [LARGE SCALE GENOMIC DNA]</scope>
    <source>
        <strain evidence="4 5">Az19</strain>
    </source>
</reference>
<dbReference type="SUPFAM" id="SSF53335">
    <property type="entry name" value="S-adenosyl-L-methionine-dependent methyltransferases"/>
    <property type="match status" value="1"/>
</dbReference>
<dbReference type="Pfam" id="PF13872">
    <property type="entry name" value="AAA_34"/>
    <property type="match status" value="1"/>
</dbReference>
<dbReference type="InterPro" id="IPR029063">
    <property type="entry name" value="SAM-dependent_MTases_sf"/>
</dbReference>
<dbReference type="RefSeq" id="WP_149650908.1">
    <property type="nucleotide sequence ID" value="NZ_VEWN01000013.1"/>
</dbReference>
<sequence>MQSAPNFSSVMHRYRSSVGAAVQAGTLPRGFGIEVRCTPAGMFTALNVEVIRCEVLVVDPAHAASPMPVLNIAGEYLRKVLLKLANENAGVVGVVKYRRDLLAQQAATVRTLDASALAAITWNPLANDSAPKEAPAPASAASDETMVSGYALLADRLLERIIAGSAMSSAELFKLADDAFGGTMGAGAYVAKDAYEAAELAVNRHIRANSAVWTLDVDANNAVRIASEIEATAALLPTQTRRDGEMLALQQFSTPPAYAYAMAWAAGVTATDVVFEPSAGNGGLAVHASNAGAKVHVNEIANRRKLVLRALGYEPTGENAEQVHNIFAGKLTPTVVLMNPPFSRSIRTGDKKDLSVAGEHVEAALKLLPEGGRLICVTGKSTGATGSRGSWITRIRSKYAVRANLLVGGALYKAHGTSIETRVVVIDKVPANNTAPVIGQADTLEQLVRLLAPVRRTSKVDDDGDGADSRFAAYRPARLDTVKLGLPTPAPHPGKLVESWAMSAVTPPEIWYVPSFPQEVIAEGRISAAQLETVCYAGQAHAQWLEANTNGVPWRRAYYIGDGTGVGKGREISAVILDNWHKGIQKHVWLTKDSTKLLKAAKRDFKSVGGDPALVFPLRATPAGEPVKNPHGVMLVSFGELRSNRPGKSRIQQINDWLGSDFEGVLAMDEAHKMGNAMEEKGERGRTKASQTAMSGIEIQKLLPKARVVYVSATAASEVRNFCFADRLGIYGPGTPFPTKEAFVSRIEAGGVASMEIVARDLKAMGLFSARSLSYADVKFERLVHELAPAQLETYDTLAEAWQVVLSNLDAAMESAGSKSDAGARSAALSAFWGANQRFWNQVLTSMQLPTALREMDRDIAAGHAVVVQLVNTLEAQQERALSKEGAMEALDDLDLTPRDILMQFLEGSFPVHAYEEYTDEEGNTRTRPVRDAAGNRVVCAEAVKMRDDMLARVGCLKVPHGPLEAIIDHFGVETVAEITGRSRRVVTLPDPETGLPMRQIQTRSEGARLADMEAFADDKKRVLVFSNAANTGVDFHASNQVKNRRLRRHYVLQAGWNAKECTQALGRTHRSDQAQAPEYILVTTNLRGQLRFITSIARRLGALGALTKGQRDTGSQGLMSERDNLEGEYGTAAVNQIIHELHFDGTVAGLTMVEFEHKLGLRVTDKEGNLTRNSFPPVRQFLNRILALKVADQNALFDEFQDRLDEHIQAAIDAGVYNQGVEEYRADRIEVVSPPRTVYVEPSSGAETYYVHLRAWHRRTPRSFHAVADGRMGGKKREVTGFVRKIATGAVFAVATARARTDEAGTVIPQVRLIGPYAERFEEASNVSSAKAFSILSTSDAEILWLEQARATKELQGYDLNLICGVLLPVWDRLDAGGRVYRVIDETGAQYLGRLIHPGRVRSTLAKLGADLNQPWTPEEAIDAVLTDVRLDLVNGWKLKRARVNAEYRIEVVGFLPSDTKRLTDLGCRREIVQYATRIFVPTGDASVMTALLRVAPVVEDEADEAQAA</sequence>
<gene>
    <name evidence="4" type="ORF">FH063_002367</name>
</gene>
<evidence type="ECO:0000259" key="2">
    <source>
        <dbReference type="Pfam" id="PF13871"/>
    </source>
</evidence>
<dbReference type="EMBL" id="VEWN01000013">
    <property type="protein sequence ID" value="KAA1053785.1"/>
    <property type="molecule type" value="Genomic_DNA"/>
</dbReference>
<comment type="caution">
    <text evidence="4">The sequence shown here is derived from an EMBL/GenBank/DDBJ whole genome shotgun (WGS) entry which is preliminary data.</text>
</comment>
<proteinExistence type="inferred from homology"/>
<dbReference type="SUPFAM" id="SSF52540">
    <property type="entry name" value="P-loop containing nucleoside triphosphate hydrolases"/>
    <property type="match status" value="2"/>
</dbReference>
<accession>A0A5B0KPB2</accession>
<feature type="domain" description="Strawberry notch helicase C" evidence="2">
    <location>
        <begin position="963"/>
        <end position="1223"/>
    </location>
</feature>
<organism evidence="4 5">
    <name type="scientific">Azospirillum argentinense</name>
    <dbReference type="NCBI Taxonomy" id="2970906"/>
    <lineage>
        <taxon>Bacteria</taxon>
        <taxon>Pseudomonadati</taxon>
        <taxon>Pseudomonadota</taxon>
        <taxon>Alphaproteobacteria</taxon>
        <taxon>Rhodospirillales</taxon>
        <taxon>Azospirillaceae</taxon>
        <taxon>Azospirillum</taxon>
    </lineage>
</organism>
<dbReference type="InterPro" id="IPR026937">
    <property type="entry name" value="SBNO_Helicase_C_dom"/>
</dbReference>
<dbReference type="InterPro" id="IPR027417">
    <property type="entry name" value="P-loop_NTPase"/>
</dbReference>
<dbReference type="PANTHER" id="PTHR12706">
    <property type="entry name" value="STRAWBERRY NOTCH-RELATED"/>
    <property type="match status" value="1"/>
</dbReference>
<dbReference type="InterPro" id="IPR039187">
    <property type="entry name" value="SNO_AAA"/>
</dbReference>
<dbReference type="PANTHER" id="PTHR12706:SF30">
    <property type="entry name" value="PROTEIN STRAWBERRY NOTCH-RELATED"/>
    <property type="match status" value="1"/>
</dbReference>
<evidence type="ECO:0000259" key="3">
    <source>
        <dbReference type="Pfam" id="PF13872"/>
    </source>
</evidence>
<evidence type="ECO:0000313" key="4">
    <source>
        <dbReference type="EMBL" id="KAA1053785.1"/>
    </source>
</evidence>
<dbReference type="Gene3D" id="3.40.50.150">
    <property type="entry name" value="Vaccinia Virus protein VP39"/>
    <property type="match status" value="1"/>
</dbReference>
<dbReference type="GO" id="GO:0006355">
    <property type="term" value="P:regulation of DNA-templated transcription"/>
    <property type="evidence" value="ECO:0007669"/>
    <property type="project" value="InterPro"/>
</dbReference>
<protein>
    <recommendedName>
        <fullName evidence="6">Strawberry notch-like protein</fullName>
    </recommendedName>
</protein>
<dbReference type="Proteomes" id="UP000325333">
    <property type="component" value="Unassembled WGS sequence"/>
</dbReference>
<evidence type="ECO:0000313" key="5">
    <source>
        <dbReference type="Proteomes" id="UP000325333"/>
    </source>
</evidence>
<dbReference type="Pfam" id="PF13871">
    <property type="entry name" value="Helicase_C_4"/>
    <property type="match status" value="1"/>
</dbReference>
<evidence type="ECO:0008006" key="6">
    <source>
        <dbReference type="Google" id="ProtNLM"/>
    </source>
</evidence>
<dbReference type="Gene3D" id="3.40.50.300">
    <property type="entry name" value="P-loop containing nucleotide triphosphate hydrolases"/>
    <property type="match status" value="2"/>
</dbReference>
<feature type="domain" description="Strawberry notch AAA" evidence="3">
    <location>
        <begin position="491"/>
        <end position="797"/>
    </location>
</feature>